<dbReference type="InterPro" id="IPR029044">
    <property type="entry name" value="Nucleotide-diphossugar_trans"/>
</dbReference>
<reference evidence="1 2" key="1">
    <citation type="journal article" date="2021" name="Int. J. Syst. Evol. Microbiol.">
        <title>Reticulibacter mediterranei gen. nov., sp. nov., within the new family Reticulibacteraceae fam. nov., and Ktedonospora formicarum gen. nov., sp. nov., Ktedonobacter robiniae sp. nov., Dictyobacter formicarum sp. nov. and Dictyobacter arantiisoli sp. nov., belonging to the class Ktedonobacteria.</title>
        <authorList>
            <person name="Yabe S."/>
            <person name="Zheng Y."/>
            <person name="Wang C.M."/>
            <person name="Sakai Y."/>
            <person name="Abe K."/>
            <person name="Yokota A."/>
            <person name="Donadio S."/>
            <person name="Cavaletti L."/>
            <person name="Monciardini P."/>
        </authorList>
    </citation>
    <scope>NUCLEOTIDE SEQUENCE [LARGE SCALE GENOMIC DNA]</scope>
    <source>
        <strain evidence="1 2">SOSP1-9</strain>
    </source>
</reference>
<evidence type="ECO:0008006" key="3">
    <source>
        <dbReference type="Google" id="ProtNLM"/>
    </source>
</evidence>
<dbReference type="Pfam" id="PF09837">
    <property type="entry name" value="DUF2064"/>
    <property type="match status" value="1"/>
</dbReference>
<dbReference type="NCBIfam" id="TIGR04282">
    <property type="entry name" value="glyco_like_cofC"/>
    <property type="match status" value="1"/>
</dbReference>
<name>A0ABQ3VP54_9CHLR</name>
<dbReference type="PANTHER" id="PTHR36529:SF1">
    <property type="entry name" value="GLYCOSYLTRANSFERASE"/>
    <property type="match status" value="1"/>
</dbReference>
<dbReference type="Gene3D" id="3.90.550.10">
    <property type="entry name" value="Spore Coat Polysaccharide Biosynthesis Protein SpsA, Chain A"/>
    <property type="match status" value="1"/>
</dbReference>
<sequence>MFDTALTIMARYPELGKGKTRLAQGLGAEMTLELYRAFLLDLALRFTDWKYDLIWAYTPIGNDFAEFMRSLIAKPDAPVQALPQEGPDLGARLYNVFLTTARAHFSRTILIGSDSPQVSREIIGQAQQALESADVVLGPAEDGGYYLIAMREPHDVFSGIPMSTDIVLGMTIEKACQQGLKVQLLETLFDIDTRSDLQRLADLLQADATLAPATAVCLSEINKRGFLS</sequence>
<evidence type="ECO:0000313" key="1">
    <source>
        <dbReference type="EMBL" id="GHO87850.1"/>
    </source>
</evidence>
<gene>
    <name evidence="1" type="ORF">KSZ_58560</name>
</gene>
<comment type="caution">
    <text evidence="1">The sequence shown here is derived from an EMBL/GenBank/DDBJ whole genome shotgun (WGS) entry which is preliminary data.</text>
</comment>
<dbReference type="EMBL" id="BNJJ01000019">
    <property type="protein sequence ID" value="GHO87850.1"/>
    <property type="molecule type" value="Genomic_DNA"/>
</dbReference>
<organism evidence="1 2">
    <name type="scientific">Dictyobacter formicarum</name>
    <dbReference type="NCBI Taxonomy" id="2778368"/>
    <lineage>
        <taxon>Bacteria</taxon>
        <taxon>Bacillati</taxon>
        <taxon>Chloroflexota</taxon>
        <taxon>Ktedonobacteria</taxon>
        <taxon>Ktedonobacterales</taxon>
        <taxon>Dictyobacteraceae</taxon>
        <taxon>Dictyobacter</taxon>
    </lineage>
</organism>
<keyword evidence="2" id="KW-1185">Reference proteome</keyword>
<dbReference type="InterPro" id="IPR018641">
    <property type="entry name" value="Trfase_1_rSAM/seldom-assoc"/>
</dbReference>
<dbReference type="PANTHER" id="PTHR36529">
    <property type="entry name" value="SLL1095 PROTEIN"/>
    <property type="match status" value="1"/>
</dbReference>
<dbReference type="SUPFAM" id="SSF53448">
    <property type="entry name" value="Nucleotide-diphospho-sugar transferases"/>
    <property type="match status" value="1"/>
</dbReference>
<protein>
    <recommendedName>
        <fullName evidence="3">Glycosyltransferase</fullName>
    </recommendedName>
</protein>
<dbReference type="RefSeq" id="WP_201365375.1">
    <property type="nucleotide sequence ID" value="NZ_BNJJ01000019.1"/>
</dbReference>
<proteinExistence type="predicted"/>
<accession>A0ABQ3VP54</accession>
<evidence type="ECO:0000313" key="2">
    <source>
        <dbReference type="Proteomes" id="UP000635565"/>
    </source>
</evidence>
<dbReference type="Proteomes" id="UP000635565">
    <property type="component" value="Unassembled WGS sequence"/>
</dbReference>